<dbReference type="InterPro" id="IPR014729">
    <property type="entry name" value="Rossmann-like_a/b/a_fold"/>
</dbReference>
<dbReference type="Proteomes" id="UP000237682">
    <property type="component" value="Unassembled WGS sequence"/>
</dbReference>
<evidence type="ECO:0000256" key="9">
    <source>
        <dbReference type="PIRSR" id="PIRSR602081-2"/>
    </source>
</evidence>
<dbReference type="InterPro" id="IPR005101">
    <property type="entry name" value="Cryptochr/Photolyase_FAD-bd"/>
</dbReference>
<feature type="domain" description="Photolyase/cryptochrome alpha/beta" evidence="11">
    <location>
        <begin position="8"/>
        <end position="136"/>
    </location>
</feature>
<dbReference type="InterPro" id="IPR036155">
    <property type="entry name" value="Crypto/Photolyase_N_sf"/>
</dbReference>
<dbReference type="GO" id="GO:0071949">
    <property type="term" value="F:FAD binding"/>
    <property type="evidence" value="ECO:0007669"/>
    <property type="project" value="TreeGrafter"/>
</dbReference>
<dbReference type="InterPro" id="IPR036134">
    <property type="entry name" value="Crypto/Photolyase_FAD-like_sf"/>
</dbReference>
<keyword evidence="13" id="KW-1185">Reference proteome</keyword>
<dbReference type="InterPro" id="IPR006050">
    <property type="entry name" value="DNA_photolyase_N"/>
</dbReference>
<name>A0A2S9Q5J1_9HYPH</name>
<keyword evidence="4 8" id="KW-0285">Flavoprotein</keyword>
<dbReference type="PANTHER" id="PTHR11455">
    <property type="entry name" value="CRYPTOCHROME"/>
    <property type="match status" value="1"/>
</dbReference>
<evidence type="ECO:0000256" key="4">
    <source>
        <dbReference type="ARBA" id="ARBA00022630"/>
    </source>
</evidence>
<comment type="cofactor">
    <cofactor evidence="8">
        <name>FAD</name>
        <dbReference type="ChEBI" id="CHEBI:57692"/>
    </cofactor>
    <text evidence="8">Binds 1 FAD per subunit.</text>
</comment>
<dbReference type="OrthoDB" id="9772484at2"/>
<dbReference type="SUPFAM" id="SSF48173">
    <property type="entry name" value="Cryptochrome/photolyase FAD-binding domain"/>
    <property type="match status" value="1"/>
</dbReference>
<comment type="caution">
    <text evidence="12">The sequence shown here is derived from an EMBL/GenBank/DDBJ whole genome shotgun (WGS) entry which is preliminary data.</text>
</comment>
<dbReference type="PROSITE" id="PS51645">
    <property type="entry name" value="PHR_CRY_ALPHA_BETA"/>
    <property type="match status" value="1"/>
</dbReference>
<feature type="site" description="Electron transfer via tryptophanyl radical" evidence="9">
    <location>
        <position position="371"/>
    </location>
</feature>
<evidence type="ECO:0000256" key="2">
    <source>
        <dbReference type="ARBA" id="ARBA00013149"/>
    </source>
</evidence>
<dbReference type="Gene3D" id="1.25.40.80">
    <property type="match status" value="1"/>
</dbReference>
<keyword evidence="12" id="KW-0456">Lyase</keyword>
<evidence type="ECO:0000256" key="10">
    <source>
        <dbReference type="RuleBase" id="RU004182"/>
    </source>
</evidence>
<dbReference type="GO" id="GO:0003677">
    <property type="term" value="F:DNA binding"/>
    <property type="evidence" value="ECO:0007669"/>
    <property type="project" value="TreeGrafter"/>
</dbReference>
<feature type="binding site" evidence="8">
    <location>
        <begin position="384"/>
        <end position="386"/>
    </location>
    <ligand>
        <name>FAD</name>
        <dbReference type="ChEBI" id="CHEBI:57692"/>
    </ligand>
</feature>
<dbReference type="InterPro" id="IPR002081">
    <property type="entry name" value="Cryptochrome/DNA_photolyase_1"/>
</dbReference>
<feature type="binding site" evidence="8">
    <location>
        <position position="284"/>
    </location>
    <ligand>
        <name>FAD</name>
        <dbReference type="ChEBI" id="CHEBI:57692"/>
    </ligand>
</feature>
<feature type="binding site" evidence="8">
    <location>
        <position position="233"/>
    </location>
    <ligand>
        <name>FAD</name>
        <dbReference type="ChEBI" id="CHEBI:57692"/>
    </ligand>
</feature>
<evidence type="ECO:0000256" key="1">
    <source>
        <dbReference type="ARBA" id="ARBA00001932"/>
    </source>
</evidence>
<dbReference type="FunFam" id="1.10.579.10:FF:000003">
    <property type="entry name" value="Deoxyribodipyrimidine photo-lyase"/>
    <property type="match status" value="1"/>
</dbReference>
<dbReference type="InterPro" id="IPR018394">
    <property type="entry name" value="DNA_photolyase_1_CS_C"/>
</dbReference>
<keyword evidence="6 10" id="KW-0157">Chromophore</keyword>
<dbReference type="SUPFAM" id="SSF52425">
    <property type="entry name" value="Cryptochrome/photolyase, N-terminal domain"/>
    <property type="match status" value="1"/>
</dbReference>
<evidence type="ECO:0000259" key="11">
    <source>
        <dbReference type="PROSITE" id="PS51645"/>
    </source>
</evidence>
<dbReference type="GO" id="GO:0000719">
    <property type="term" value="P:photoreactive repair"/>
    <property type="evidence" value="ECO:0007669"/>
    <property type="project" value="UniProtKB-ARBA"/>
</dbReference>
<comment type="catalytic activity">
    <reaction evidence="7">
        <text>cyclobutadipyrimidine (in DNA) = 2 pyrimidine residues (in DNA).</text>
        <dbReference type="EC" id="4.1.99.3"/>
    </reaction>
</comment>
<evidence type="ECO:0000256" key="7">
    <source>
        <dbReference type="ARBA" id="ARBA00033999"/>
    </source>
</evidence>
<evidence type="ECO:0000313" key="12">
    <source>
        <dbReference type="EMBL" id="PRH84554.1"/>
    </source>
</evidence>
<dbReference type="EMBL" id="PUEJ01000013">
    <property type="protein sequence ID" value="PRH84554.1"/>
    <property type="molecule type" value="Genomic_DNA"/>
</dbReference>
<dbReference type="PANTHER" id="PTHR11455:SF9">
    <property type="entry name" value="CRYPTOCHROME CIRCADIAN CLOCK 5 ISOFORM X1"/>
    <property type="match status" value="1"/>
</dbReference>
<dbReference type="PROSITE" id="PS00691">
    <property type="entry name" value="DNA_PHOTOLYASES_1_2"/>
    <property type="match status" value="1"/>
</dbReference>
<dbReference type="PRINTS" id="PR00147">
    <property type="entry name" value="DNAPHOTLYASE"/>
</dbReference>
<keyword evidence="5 8" id="KW-0274">FAD</keyword>
<evidence type="ECO:0000256" key="6">
    <source>
        <dbReference type="ARBA" id="ARBA00022991"/>
    </source>
</evidence>
<dbReference type="PROSITE" id="PS00394">
    <property type="entry name" value="DNA_PHOTOLYASES_1_1"/>
    <property type="match status" value="1"/>
</dbReference>
<dbReference type="Pfam" id="PF00875">
    <property type="entry name" value="DNA_photolyase"/>
    <property type="match status" value="1"/>
</dbReference>
<evidence type="ECO:0000256" key="8">
    <source>
        <dbReference type="PIRSR" id="PIRSR602081-1"/>
    </source>
</evidence>
<dbReference type="GO" id="GO:0003904">
    <property type="term" value="F:deoxyribodipyrimidine photo-lyase activity"/>
    <property type="evidence" value="ECO:0007669"/>
    <property type="project" value="UniProtKB-EC"/>
</dbReference>
<dbReference type="Pfam" id="PF03441">
    <property type="entry name" value="FAD_binding_7"/>
    <property type="match status" value="1"/>
</dbReference>
<sequence length="487" mass="54505">MTASPAHKPVIVWFRDDLRLRDNPALHAACQAGVPVLCLYIHEPAGEGRRPEGAALWWLHGSLAALDTDLRERGGQLHVLAGAAEEILSTTVDNLGASAVYWNRRYDPAGRDLDTGIKASLRARGVETHSSNGSLLREPWTVSSQSGAPYRVFGAFWQAHRQGVVDPPLPAPAACAFTPLPEAFARRFDYPTGLEPDPQRPDWAAAMRGDWRRGEAAGLACLQDFLDEDLAGYADNRDRLDGRTTSRLSPYLRAGNVSARQLWHALSVRQDGGMAAGDRDIEKFKSELGWREFSYSLLYHCSPLHERNLQPEFDAMPWRRDSQDLAAWKQGMTGYPVVDAAMRQLWATGWMHNRARMIVASFLVKHLLIDWRDGERWFWETLVDADPANNPASWQWVAGSGADAAPYFRIFNPVTQGENFDPEGRFVKRWLPELGRLPAPLVHRPWTASSAQLDAAGIRLGKTYPLPIVDHKIARERALGAWRSLRS</sequence>
<feature type="site" description="Electron transfer via tryptophanyl radical" evidence="9">
    <location>
        <position position="394"/>
    </location>
</feature>
<feature type="binding site" evidence="8">
    <location>
        <begin position="245"/>
        <end position="249"/>
    </location>
    <ligand>
        <name>FAD</name>
        <dbReference type="ChEBI" id="CHEBI:57692"/>
    </ligand>
</feature>
<evidence type="ECO:0000313" key="13">
    <source>
        <dbReference type="Proteomes" id="UP000237682"/>
    </source>
</evidence>
<dbReference type="AlphaFoldDB" id="A0A2S9Q5J1"/>
<gene>
    <name evidence="12" type="ORF">C5L14_26900</name>
</gene>
<feature type="site" description="Electron transfer via tryptophanyl radical" evidence="9">
    <location>
        <position position="318"/>
    </location>
</feature>
<comment type="cofactor">
    <cofactor evidence="1">
        <name>(6R)-5,10-methylene-5,6,7,8-tetrahydrofolate</name>
        <dbReference type="ChEBI" id="CHEBI:15636"/>
    </cofactor>
</comment>
<proteinExistence type="inferred from homology"/>
<dbReference type="EC" id="4.1.99.3" evidence="2"/>
<dbReference type="Gene3D" id="3.40.50.620">
    <property type="entry name" value="HUPs"/>
    <property type="match status" value="1"/>
</dbReference>
<organism evidence="12 13">
    <name type="scientific">Labrys okinawensis</name>
    <dbReference type="NCBI Taxonomy" id="346911"/>
    <lineage>
        <taxon>Bacteria</taxon>
        <taxon>Pseudomonadati</taxon>
        <taxon>Pseudomonadota</taxon>
        <taxon>Alphaproteobacteria</taxon>
        <taxon>Hyphomicrobiales</taxon>
        <taxon>Xanthobacteraceae</taxon>
        <taxon>Labrys</taxon>
    </lineage>
</organism>
<dbReference type="GO" id="GO:0009416">
    <property type="term" value="P:response to light stimulus"/>
    <property type="evidence" value="ECO:0007669"/>
    <property type="project" value="TreeGrafter"/>
</dbReference>
<protein>
    <recommendedName>
        <fullName evidence="3">Deoxyribodipyrimidine photo-lyase</fullName>
        <ecNumber evidence="2">4.1.99.3</ecNumber>
    </recommendedName>
</protein>
<dbReference type="Gene3D" id="1.10.579.10">
    <property type="entry name" value="DNA Cyclobutane Dipyrimidine Photolyase, subunit A, domain 3"/>
    <property type="match status" value="1"/>
</dbReference>
<accession>A0A2S9Q5J1</accession>
<evidence type="ECO:0000256" key="3">
    <source>
        <dbReference type="ARBA" id="ARBA00014046"/>
    </source>
</evidence>
<comment type="similarity">
    <text evidence="10">Belongs to the DNA photolyase family.</text>
</comment>
<reference evidence="12 13" key="1">
    <citation type="submission" date="2018-02" db="EMBL/GenBank/DDBJ databases">
        <title>Whole genome sequencing of endophytic bacterium.</title>
        <authorList>
            <person name="Eedara R."/>
            <person name="Podile A.R."/>
        </authorList>
    </citation>
    <scope>NUCLEOTIDE SEQUENCE [LARGE SCALE GENOMIC DNA]</scope>
    <source>
        <strain evidence="12 13">RP1T</strain>
    </source>
</reference>
<evidence type="ECO:0000256" key="5">
    <source>
        <dbReference type="ARBA" id="ARBA00022827"/>
    </source>
</evidence>